<dbReference type="AlphaFoldDB" id="C5C2S0"/>
<dbReference type="eggNOG" id="COG2128">
    <property type="taxonomic scope" value="Bacteria"/>
</dbReference>
<dbReference type="PANTHER" id="PTHR34846">
    <property type="entry name" value="4-CARBOXYMUCONOLACTONE DECARBOXYLASE FAMILY PROTEIN (AFU_ORTHOLOGUE AFUA_6G11590)"/>
    <property type="match status" value="1"/>
</dbReference>
<keyword evidence="3" id="KW-1185">Reference proteome</keyword>
<protein>
    <submittedName>
        <fullName evidence="2">Alkylhydroperoxidase like protein, AhpD family</fullName>
    </submittedName>
</protein>
<evidence type="ECO:0000313" key="2">
    <source>
        <dbReference type="EMBL" id="ACQ81764.1"/>
    </source>
</evidence>
<dbReference type="Proteomes" id="UP000007962">
    <property type="component" value="Chromosome"/>
</dbReference>
<dbReference type="SUPFAM" id="SSF69118">
    <property type="entry name" value="AhpD-like"/>
    <property type="match status" value="1"/>
</dbReference>
<accession>C5C2S0</accession>
<dbReference type="OrthoDB" id="657225at2"/>
<keyword evidence="2" id="KW-0560">Oxidoreductase</keyword>
<sequence length="189" mass="20924">MPRVSALPAERVSRVKRALYRMSRRKFGEVLQPMQVWAHHGGVFWTSMLGELGNARMRAVLPVEVKDLVVHRVSVLIGCPWCIDFGAMESLHAGLTPERVMAVPDYADSPLFTAAEKAAMAYADAMTAQPPRVTDEQVAALRRTWGDAGLVELTYHVAVENQRSRFNHALGITAQGFTDQEVCALPPVR</sequence>
<dbReference type="STRING" id="471853.Bcav_3522"/>
<proteinExistence type="predicted"/>
<dbReference type="GO" id="GO:0051920">
    <property type="term" value="F:peroxiredoxin activity"/>
    <property type="evidence" value="ECO:0007669"/>
    <property type="project" value="InterPro"/>
</dbReference>
<reference evidence="2 3" key="1">
    <citation type="journal article" date="2009" name="Stand. Genomic Sci.">
        <title>Complete genome sequence of Beutenbergia cavernae type strain (HKI 0122).</title>
        <authorList>
            <person name="Land M."/>
            <person name="Pukall R."/>
            <person name="Abt B."/>
            <person name="Goker M."/>
            <person name="Rohde M."/>
            <person name="Glavina Del Rio T."/>
            <person name="Tice H."/>
            <person name="Copeland A."/>
            <person name="Cheng J.F."/>
            <person name="Lucas S."/>
            <person name="Chen F."/>
            <person name="Nolan M."/>
            <person name="Bruce D."/>
            <person name="Goodwin L."/>
            <person name="Pitluck S."/>
            <person name="Ivanova N."/>
            <person name="Mavromatis K."/>
            <person name="Ovchinnikova G."/>
            <person name="Pati A."/>
            <person name="Chen A."/>
            <person name="Palaniappan K."/>
            <person name="Hauser L."/>
            <person name="Chang Y.J."/>
            <person name="Jefferies C.C."/>
            <person name="Saunders E."/>
            <person name="Brettin T."/>
            <person name="Detter J.C."/>
            <person name="Han C."/>
            <person name="Chain P."/>
            <person name="Bristow J."/>
            <person name="Eisen J.A."/>
            <person name="Markowitz V."/>
            <person name="Hugenholtz P."/>
            <person name="Kyrpides N.C."/>
            <person name="Klenk H.P."/>
            <person name="Lapidus A."/>
        </authorList>
    </citation>
    <scope>NUCLEOTIDE SEQUENCE [LARGE SCALE GENOMIC DNA]</scope>
    <source>
        <strain evidence="3">ATCC BAA-8 / DSM 12333 / NBRC 16432</strain>
    </source>
</reference>
<dbReference type="PANTHER" id="PTHR34846:SF10">
    <property type="entry name" value="CYTOPLASMIC PROTEIN"/>
    <property type="match status" value="1"/>
</dbReference>
<evidence type="ECO:0000313" key="3">
    <source>
        <dbReference type="Proteomes" id="UP000007962"/>
    </source>
</evidence>
<keyword evidence="2" id="KW-0575">Peroxidase</keyword>
<dbReference type="InterPro" id="IPR003779">
    <property type="entry name" value="CMD-like"/>
</dbReference>
<dbReference type="HOGENOM" id="CLU_082760_7_1_11"/>
<feature type="domain" description="Carboxymuconolactone decarboxylase-like" evidence="1">
    <location>
        <begin position="50"/>
        <end position="124"/>
    </location>
</feature>
<dbReference type="Pfam" id="PF02627">
    <property type="entry name" value="CMD"/>
    <property type="match status" value="1"/>
</dbReference>
<dbReference type="InterPro" id="IPR029032">
    <property type="entry name" value="AhpD-like"/>
</dbReference>
<name>C5C2S0_BEUC1</name>
<dbReference type="EMBL" id="CP001618">
    <property type="protein sequence ID" value="ACQ81764.1"/>
    <property type="molecule type" value="Genomic_DNA"/>
</dbReference>
<evidence type="ECO:0000259" key="1">
    <source>
        <dbReference type="Pfam" id="PF02627"/>
    </source>
</evidence>
<organism evidence="2 3">
    <name type="scientific">Beutenbergia cavernae (strain ATCC BAA-8 / DSM 12333 / CCUG 43141 / JCM 11478 / NBRC 16432 / NCIMB 13614 / HKI 0122)</name>
    <dbReference type="NCBI Taxonomy" id="471853"/>
    <lineage>
        <taxon>Bacteria</taxon>
        <taxon>Bacillati</taxon>
        <taxon>Actinomycetota</taxon>
        <taxon>Actinomycetes</taxon>
        <taxon>Micrococcales</taxon>
        <taxon>Beutenbergiaceae</taxon>
        <taxon>Beutenbergia</taxon>
    </lineage>
</organism>
<dbReference type="KEGG" id="bcv:Bcav_3522"/>
<dbReference type="Gene3D" id="1.20.1290.10">
    <property type="entry name" value="AhpD-like"/>
    <property type="match status" value="1"/>
</dbReference>
<gene>
    <name evidence="2" type="ordered locus">Bcav_3522</name>
</gene>
<dbReference type="RefSeq" id="WP_015884001.1">
    <property type="nucleotide sequence ID" value="NC_012669.1"/>
</dbReference>